<dbReference type="EMBL" id="JARH01000269">
    <property type="protein sequence ID" value="EXF82936.1"/>
    <property type="molecule type" value="Genomic_DNA"/>
</dbReference>
<dbReference type="KEGG" id="cfj:CFIO01_01306"/>
<proteinExistence type="predicted"/>
<dbReference type="InterPro" id="IPR031348">
    <property type="entry name" value="PigL_N"/>
</dbReference>
<feature type="compositionally biased region" description="Low complexity" evidence="1">
    <location>
        <begin position="620"/>
        <end position="644"/>
    </location>
</feature>
<feature type="compositionally biased region" description="Basic and acidic residues" evidence="1">
    <location>
        <begin position="908"/>
        <end position="922"/>
    </location>
</feature>
<feature type="region of interest" description="Disordered" evidence="1">
    <location>
        <begin position="1037"/>
        <end position="1059"/>
    </location>
</feature>
<gene>
    <name evidence="3" type="ORF">CFIO01_01306</name>
</gene>
<dbReference type="InterPro" id="IPR011990">
    <property type="entry name" value="TPR-like_helical_dom_sf"/>
</dbReference>
<dbReference type="Pfam" id="PF17111">
    <property type="entry name" value="PigL_N"/>
    <property type="match status" value="1"/>
</dbReference>
<feature type="region of interest" description="Disordered" evidence="1">
    <location>
        <begin position="215"/>
        <end position="237"/>
    </location>
</feature>
<feature type="domain" description="Azaphilone pigments biosynthesis cluster protein L N-terminal" evidence="2">
    <location>
        <begin position="1"/>
        <end position="148"/>
    </location>
</feature>
<dbReference type="Proteomes" id="UP000020467">
    <property type="component" value="Unassembled WGS sequence"/>
</dbReference>
<feature type="region of interest" description="Disordered" evidence="1">
    <location>
        <begin position="680"/>
        <end position="745"/>
    </location>
</feature>
<dbReference type="HOGENOM" id="CLU_286662_0_0_1"/>
<feature type="region of interest" description="Disordered" evidence="1">
    <location>
        <begin position="261"/>
        <end position="332"/>
    </location>
</feature>
<feature type="region of interest" description="Disordered" evidence="1">
    <location>
        <begin position="610"/>
        <end position="649"/>
    </location>
</feature>
<dbReference type="Gene3D" id="1.25.40.10">
    <property type="entry name" value="Tetratricopeptide repeat domain"/>
    <property type="match status" value="1"/>
</dbReference>
<sequence>MDPLSVTASVITLIEASGILTKSLHGFIHGLKTVDARVTRLCEELKNLTDLLEAVERTLKECRSFDLAHVEDDLWQQSNIALADCQATLNDLKMLIAKVKKAAGSRTFGWKLRAMFDLTLHGNEVVAFQEKIHKSNGALQTILHTITVSLTLKSNASQTMIMDELSRLRLSIDRALEISARPSEVFTHTFGHQSDARLSRNLQALAKAAKHFYSTASSTAGTSRGDRSERTWQPSSSAAISLSGNFPSFKRERVERFINEGQTRPAPPVPGVETPVHSQSPAVSPAPSPVPTPVASPVTSPTAESCRSPIKSDPPVSEHGSDREYIGADDDDDDEAAFNRDYIHCIRQVAIDNIKARDFTKAGDMLKEALAHCAKSSPGSEKSCLSSYISMRSLNIQLAICYFFQGNWKMAEPIVTDLAASRSGKDSVVCNLLHALALAYLSEYSFDIAVDTCKRALKGHERLLKRSKTDISTLDLNNSLGLLATTYDMTGDYLRAAVFRRRFSQGFKYQHPSNVIEYFDHHSELLTAALGPCTLDPAFVVQPESPLGQSNEQEAGTYYTWGHDMPQPRWDGHGTISQLPSDLLLSMMNHRRLEVDTGKELVAQTSTQFIVTEDDTADESSPTDTVATTPTTAESAATTPDASPVQDRSTCAISNIGLNRLVPEEESGLATAPLKMPCHSCQHATRHSEASTSTDQKGSAAAKPKLSIKLPTAKNTDKWAWMRSRRTQSPDEAPKPSKLQRRLATRVSPVKNSGIGEWFTTVKWFRVGHNGPASPVDSIKVEPATHKLVAQKLSRPAEGHHELNDNAVSELANTCRPPELHGVGLDLLEPPSCSSVPGLATDVPSRPPLGAEYYSDVLPSSPIPAEQVPTQGLEVNTHRRNKEDKALAMPPRHIVFLYELDGNGRRFELDDNGRRDQSDLKTPEPSVQADKQSLPREHPHLDHPPLDTGVMNTLSLVGIGEYYDTQHLIYGSHELSACVLARPNNAMRASIGPHDTIRDVQPISHSPPDGPWKLEISHINGGGCSTEEASGSQAAGNLAGFPQLTSFPDDSEPRNKVGPWLKAQSYIPSESQIVDEF</sequence>
<feature type="compositionally biased region" description="Basic and acidic residues" evidence="1">
    <location>
        <begin position="933"/>
        <end position="945"/>
    </location>
</feature>
<feature type="compositionally biased region" description="Pro residues" evidence="1">
    <location>
        <begin position="284"/>
        <end position="294"/>
    </location>
</feature>
<reference evidence="3 4" key="1">
    <citation type="submission" date="2014-02" db="EMBL/GenBank/DDBJ databases">
        <title>The genome sequence of Colletotrichum fioriniae PJ7.</title>
        <authorList>
            <person name="Baroncelli R."/>
            <person name="Thon M.R."/>
        </authorList>
    </citation>
    <scope>NUCLEOTIDE SEQUENCE [LARGE SCALE GENOMIC DNA]</scope>
    <source>
        <strain evidence="3 4">PJ7</strain>
    </source>
</reference>
<name>A0A010RR61_9PEZI</name>
<dbReference type="OrthoDB" id="195446at2759"/>
<evidence type="ECO:0000313" key="3">
    <source>
        <dbReference type="EMBL" id="EXF82936.1"/>
    </source>
</evidence>
<feature type="region of interest" description="Disordered" evidence="1">
    <location>
        <begin position="908"/>
        <end position="947"/>
    </location>
</feature>
<dbReference type="eggNOG" id="ENOG502THPN">
    <property type="taxonomic scope" value="Eukaryota"/>
</dbReference>
<protein>
    <recommendedName>
        <fullName evidence="2">Azaphilone pigments biosynthesis cluster protein L N-terminal domain-containing protein</fullName>
    </recommendedName>
</protein>
<comment type="caution">
    <text evidence="3">The sequence shown here is derived from an EMBL/GenBank/DDBJ whole genome shotgun (WGS) entry which is preliminary data.</text>
</comment>
<organism evidence="3 4">
    <name type="scientific">Colletotrichum fioriniae PJ7</name>
    <dbReference type="NCBI Taxonomy" id="1445577"/>
    <lineage>
        <taxon>Eukaryota</taxon>
        <taxon>Fungi</taxon>
        <taxon>Dikarya</taxon>
        <taxon>Ascomycota</taxon>
        <taxon>Pezizomycotina</taxon>
        <taxon>Sordariomycetes</taxon>
        <taxon>Hypocreomycetidae</taxon>
        <taxon>Glomerellales</taxon>
        <taxon>Glomerellaceae</taxon>
        <taxon>Colletotrichum</taxon>
        <taxon>Colletotrichum acutatum species complex</taxon>
    </lineage>
</organism>
<accession>A0A010RR61</accession>
<dbReference type="SUPFAM" id="SSF48452">
    <property type="entry name" value="TPR-like"/>
    <property type="match status" value="1"/>
</dbReference>
<dbReference type="AlphaFoldDB" id="A0A010RR61"/>
<evidence type="ECO:0000256" key="1">
    <source>
        <dbReference type="SAM" id="MobiDB-lite"/>
    </source>
</evidence>
<evidence type="ECO:0000259" key="2">
    <source>
        <dbReference type="Pfam" id="PF17111"/>
    </source>
</evidence>
<evidence type="ECO:0000313" key="4">
    <source>
        <dbReference type="Proteomes" id="UP000020467"/>
    </source>
</evidence>
<keyword evidence="4" id="KW-1185">Reference proteome</keyword>